<reference evidence="2" key="1">
    <citation type="journal article" date="2019" name="Int. J. Syst. Evol. Microbiol.">
        <title>The Global Catalogue of Microorganisms (GCM) 10K type strain sequencing project: providing services to taxonomists for standard genome sequencing and annotation.</title>
        <authorList>
            <consortium name="The Broad Institute Genomics Platform"/>
            <consortium name="The Broad Institute Genome Sequencing Center for Infectious Disease"/>
            <person name="Wu L."/>
            <person name="Ma J."/>
        </authorList>
    </citation>
    <scope>NUCLEOTIDE SEQUENCE [LARGE SCALE GENOMIC DNA]</scope>
    <source>
        <strain evidence="2">CGMCC 1.15422</strain>
    </source>
</reference>
<dbReference type="PROSITE" id="PS51257">
    <property type="entry name" value="PROKAR_LIPOPROTEIN"/>
    <property type="match status" value="1"/>
</dbReference>
<keyword evidence="2" id="KW-1185">Reference proteome</keyword>
<dbReference type="Proteomes" id="UP000605733">
    <property type="component" value="Unassembled WGS sequence"/>
</dbReference>
<organism evidence="1 2">
    <name type="scientific">Christiangramia forsetii</name>
    <dbReference type="NCBI Taxonomy" id="411153"/>
    <lineage>
        <taxon>Bacteria</taxon>
        <taxon>Pseudomonadati</taxon>
        <taxon>Bacteroidota</taxon>
        <taxon>Flavobacteriia</taxon>
        <taxon>Flavobacteriales</taxon>
        <taxon>Flavobacteriaceae</taxon>
        <taxon>Christiangramia</taxon>
    </lineage>
</organism>
<name>A0ABQ1WUI3_9FLAO</name>
<evidence type="ECO:0008006" key="3">
    <source>
        <dbReference type="Google" id="ProtNLM"/>
    </source>
</evidence>
<sequence length="152" mass="17202">MKSFKITLVFIMVSFFLSCDTDMDDIDLSTAEAKELNLIVKEGEWRISLFSLNASEKTANYEDYIFVFEESNDLSATSSNDQTNGTWRVSNDSGSEFESYNDVDFNVFFSSDGKFGELTSNYDVISANKKEINLIFQDSENGNTARLSFSKN</sequence>
<comment type="caution">
    <text evidence="1">The sequence shown here is derived from an EMBL/GenBank/DDBJ whole genome shotgun (WGS) entry which is preliminary data.</text>
</comment>
<protein>
    <recommendedName>
        <fullName evidence="3">Lipocalin-like domain-containing protein</fullName>
    </recommendedName>
</protein>
<proteinExistence type="predicted"/>
<dbReference type="EMBL" id="BMIX01000010">
    <property type="protein sequence ID" value="GGG44785.1"/>
    <property type="molecule type" value="Genomic_DNA"/>
</dbReference>
<gene>
    <name evidence="1" type="ORF">GCM10011532_30980</name>
</gene>
<evidence type="ECO:0000313" key="1">
    <source>
        <dbReference type="EMBL" id="GGG44785.1"/>
    </source>
</evidence>
<accession>A0ABQ1WUI3</accession>
<evidence type="ECO:0000313" key="2">
    <source>
        <dbReference type="Proteomes" id="UP000605733"/>
    </source>
</evidence>
<dbReference type="RefSeq" id="WP_011709569.1">
    <property type="nucleotide sequence ID" value="NZ_BMIX01000010.1"/>
</dbReference>